<evidence type="ECO:0000256" key="9">
    <source>
        <dbReference type="ARBA" id="ARBA00023136"/>
    </source>
</evidence>
<feature type="transmembrane region" description="Helical" evidence="12">
    <location>
        <begin position="75"/>
        <end position="99"/>
    </location>
</feature>
<reference evidence="13" key="1">
    <citation type="submission" date="2023-10" db="EMBL/GenBank/DDBJ databases">
        <authorList>
            <person name="Chen Y."/>
            <person name="Shah S."/>
            <person name="Dougan E. K."/>
            <person name="Thang M."/>
            <person name="Chan C."/>
        </authorList>
    </citation>
    <scope>NUCLEOTIDE SEQUENCE [LARGE SCALE GENOMIC DNA]</scope>
</reference>
<keyword evidence="10" id="KW-0675">Receptor</keyword>
<dbReference type="InterPro" id="IPR000133">
    <property type="entry name" value="ER_ret_rcpt"/>
</dbReference>
<protein>
    <submittedName>
        <fullName evidence="13">Uncharacterized protein</fullName>
    </submittedName>
</protein>
<comment type="caution">
    <text evidence="13">The sequence shown here is derived from an EMBL/GenBank/DDBJ whole genome shotgun (WGS) entry which is preliminary data.</text>
</comment>
<keyword evidence="9 12" id="KW-0472">Membrane</keyword>
<feature type="transmembrane region" description="Helical" evidence="12">
    <location>
        <begin position="165"/>
        <end position="185"/>
    </location>
</feature>
<feature type="compositionally biased region" description="Basic and acidic residues" evidence="11">
    <location>
        <begin position="376"/>
        <end position="388"/>
    </location>
</feature>
<gene>
    <name evidence="13" type="ORF">PCOR1329_LOCUS82826</name>
</gene>
<feature type="region of interest" description="Disordered" evidence="11">
    <location>
        <begin position="376"/>
        <end position="410"/>
    </location>
</feature>
<evidence type="ECO:0000256" key="1">
    <source>
        <dbReference type="ARBA" id="ARBA00004477"/>
    </source>
</evidence>
<evidence type="ECO:0000313" key="14">
    <source>
        <dbReference type="Proteomes" id="UP001189429"/>
    </source>
</evidence>
<name>A0ABN9Y9Q9_9DINO</name>
<comment type="subcellular location">
    <subcellularLocation>
        <location evidence="1">Endoplasmic reticulum membrane</location>
        <topology evidence="1">Multi-pass membrane protein</topology>
    </subcellularLocation>
</comment>
<organism evidence="13 14">
    <name type="scientific">Prorocentrum cordatum</name>
    <dbReference type="NCBI Taxonomy" id="2364126"/>
    <lineage>
        <taxon>Eukaryota</taxon>
        <taxon>Sar</taxon>
        <taxon>Alveolata</taxon>
        <taxon>Dinophyceae</taxon>
        <taxon>Prorocentrales</taxon>
        <taxon>Prorocentraceae</taxon>
        <taxon>Prorocentrum</taxon>
    </lineage>
</organism>
<accession>A0ABN9Y9Q9</accession>
<proteinExistence type="inferred from homology"/>
<evidence type="ECO:0000256" key="8">
    <source>
        <dbReference type="ARBA" id="ARBA00022989"/>
    </source>
</evidence>
<sequence length="426" mass="47829">MAAPWVGRLSLDSLIICSDASLGGTFLAVLLKLQSSRSAAGLSLQTLVTVVAARTLHLASHFLKLHYQPTVLPWILYPLFDVVNVGLGMACVVLFGSYYHTSYEAEKDNFGIQIYDKLGLLPKANKQEPGSYRRNFVAMSFLYVVITAMALVWYCIRRSPSTFAVSYYCCFYEVMSAMALIPQLWMFHQDTRVQPLLANFVVLTAMSRVFVLSFWVAYPWVYYWSNPDNRGIQMASEDVNVDSLTKTLEQLVTKLSGGPTNTAIGNHATALAAQIAKEKAAQEQAPQTSKAVRLAEAARELEQANRRYNHKQMVYEQHLAKGAAMKSIEEELAADDELDGEAIAEIVKAKQDLIQKMKNEAQTFKGHLDTFVKDTKERAKEQRKEIRQRAKKRKAEAGGKDKKYMDDTLEKKRLAKAAGKGMMKEE</sequence>
<keyword evidence="8 12" id="KW-1133">Transmembrane helix</keyword>
<keyword evidence="5" id="KW-0256">Endoplasmic reticulum</keyword>
<evidence type="ECO:0000313" key="13">
    <source>
        <dbReference type="EMBL" id="CAK0908053.1"/>
    </source>
</evidence>
<evidence type="ECO:0000256" key="2">
    <source>
        <dbReference type="ARBA" id="ARBA00010120"/>
    </source>
</evidence>
<keyword evidence="7" id="KW-0653">Protein transport</keyword>
<evidence type="ECO:0000256" key="10">
    <source>
        <dbReference type="ARBA" id="ARBA00023170"/>
    </source>
</evidence>
<dbReference type="Proteomes" id="UP001189429">
    <property type="component" value="Unassembled WGS sequence"/>
</dbReference>
<keyword evidence="6" id="KW-0931">ER-Golgi transport</keyword>
<evidence type="ECO:0000256" key="12">
    <source>
        <dbReference type="SAM" id="Phobius"/>
    </source>
</evidence>
<evidence type="ECO:0000256" key="11">
    <source>
        <dbReference type="SAM" id="MobiDB-lite"/>
    </source>
</evidence>
<evidence type="ECO:0000256" key="3">
    <source>
        <dbReference type="ARBA" id="ARBA00022448"/>
    </source>
</evidence>
<feature type="transmembrane region" description="Helical" evidence="12">
    <location>
        <begin position="197"/>
        <end position="224"/>
    </location>
</feature>
<keyword evidence="4 12" id="KW-0812">Transmembrane</keyword>
<feature type="transmembrane region" description="Helical" evidence="12">
    <location>
        <begin position="136"/>
        <end position="153"/>
    </location>
</feature>
<evidence type="ECO:0000256" key="7">
    <source>
        <dbReference type="ARBA" id="ARBA00022927"/>
    </source>
</evidence>
<evidence type="ECO:0000256" key="4">
    <source>
        <dbReference type="ARBA" id="ARBA00022692"/>
    </source>
</evidence>
<keyword evidence="14" id="KW-1185">Reference proteome</keyword>
<dbReference type="Pfam" id="PF00810">
    <property type="entry name" value="ER_lumen_recept"/>
    <property type="match status" value="1"/>
</dbReference>
<dbReference type="EMBL" id="CAUYUJ010021948">
    <property type="protein sequence ID" value="CAK0908053.1"/>
    <property type="molecule type" value="Genomic_DNA"/>
</dbReference>
<evidence type="ECO:0000256" key="5">
    <source>
        <dbReference type="ARBA" id="ARBA00022824"/>
    </source>
</evidence>
<comment type="similarity">
    <text evidence="2">Belongs to the ERD2 family.</text>
</comment>
<feature type="compositionally biased region" description="Basic and acidic residues" evidence="11">
    <location>
        <begin position="395"/>
        <end position="410"/>
    </location>
</feature>
<keyword evidence="3" id="KW-0813">Transport</keyword>
<evidence type="ECO:0000256" key="6">
    <source>
        <dbReference type="ARBA" id="ARBA00022892"/>
    </source>
</evidence>